<dbReference type="PROSITE" id="PS50600">
    <property type="entry name" value="ULP_PROTEASE"/>
    <property type="match status" value="1"/>
</dbReference>
<dbReference type="Proteomes" id="UP000694240">
    <property type="component" value="Chromosome 10"/>
</dbReference>
<dbReference type="EMBL" id="JAEFBK010000010">
    <property type="protein sequence ID" value="KAG7558986.1"/>
    <property type="molecule type" value="Genomic_DNA"/>
</dbReference>
<protein>
    <submittedName>
        <fullName evidence="5">Ulp1 protease family C-terminal catalytic domain</fullName>
    </submittedName>
</protein>
<feature type="domain" description="Ubiquitin-like protease family profile" evidence="4">
    <location>
        <begin position="616"/>
        <end position="782"/>
    </location>
</feature>
<reference evidence="5 6" key="1">
    <citation type="submission" date="2020-12" db="EMBL/GenBank/DDBJ databases">
        <title>Concerted genomic and epigenomic changes stabilize Arabidopsis allopolyploids.</title>
        <authorList>
            <person name="Chen Z."/>
        </authorList>
    </citation>
    <scope>NUCLEOTIDE SEQUENCE [LARGE SCALE GENOMIC DNA]</scope>
    <source>
        <strain evidence="5">Allo738</strain>
        <tissue evidence="5">Leaf</tissue>
    </source>
</reference>
<dbReference type="Pfam" id="PF09331">
    <property type="entry name" value="DUF1985"/>
    <property type="match status" value="1"/>
</dbReference>
<sequence>MTAGDSTARTDFDMHLDRRFRRRETEERRRRLSTISIFPTATLLTSLPTSPPPSLTLSLGPAVSMGDIELPSRLFADREEPNGDRVNQYFKLYAIKVVLKALQPSELEIIRPCFGKLLDAYSKPTFSGKLAHFLLTRQLNVNKRHEIWVIFAGKPVRFSLREFGLVTGLDCRPLPTLDRALLKAPPGVTPYWFTLFGGEDCFTGEMLLAKLRRARSLTSELRIKYACLLLVDGLLCRRSYHMKIPKAHCEMIRDLDVFLKYPWGRYSFDMTMRCIKSRSLIQLAQQTVTIQGFIHALVLVLIESVPAVGSAVGEATEPKSGDEDEHPVISLKLDKVWDLDGEKEVFVHSVLPLDANVPCVADCSWPDEVTDPSVEVMLTKIEEGVSFSRGMFVGGVRASEVQVEPPPRVVAKGKRKLRSTQPDGGMSRGESSRSKKQRVRTGRARSTLPDLNGGSADYISTIAESMKKVQIDLYAQLCVEMKSMELRLEKSMKATVATAVSDAISSRDVVDKVLRVIRSPRMHIPLLRLMVLREVDPLLRRRVDVPPIASDAKFLKLSQTILPTILLSTYGILICITFAFPDGGVLSHSDLLSIPNCIPPDDTRVMDACVSFLRVSRVNNSNIAATSRADILPSTFHGSLAPMYAKFKKCRRKETFEFDAALLRSVAVRSSASGRTWLADIHYLYSPFNIDRNRWIAVMIDLSAHCLTVFDSTANVRRGSRLKPELEFICEMFPYLVRQVGANEVMKNFPLQPLVFARNTHVAQASTLGSSGVLSLLFMEAHALGGLEEVSKMY</sequence>
<evidence type="ECO:0000313" key="5">
    <source>
        <dbReference type="EMBL" id="KAG7558986.1"/>
    </source>
</evidence>
<dbReference type="InterPro" id="IPR015410">
    <property type="entry name" value="DUF1985"/>
</dbReference>
<dbReference type="PANTHER" id="PTHR48449:SF2">
    <property type="entry name" value="UBIQUITIN-LIKE PROTEASE FAMILY PROFILE DOMAIN-CONTAINING PROTEIN"/>
    <property type="match status" value="1"/>
</dbReference>
<feature type="region of interest" description="Disordered" evidence="3">
    <location>
        <begin position="404"/>
        <end position="450"/>
    </location>
</feature>
<keyword evidence="2" id="KW-0378">Hydrolase</keyword>
<keyword evidence="6" id="KW-1185">Reference proteome</keyword>
<dbReference type="GO" id="GO:0008234">
    <property type="term" value="F:cysteine-type peptidase activity"/>
    <property type="evidence" value="ECO:0007669"/>
    <property type="project" value="InterPro"/>
</dbReference>
<accession>A0A8T1ZI73</accession>
<keyword evidence="1 5" id="KW-0645">Protease</keyword>
<evidence type="ECO:0000256" key="1">
    <source>
        <dbReference type="ARBA" id="ARBA00022670"/>
    </source>
</evidence>
<organism evidence="5 6">
    <name type="scientific">Arabidopsis thaliana x Arabidopsis arenosa</name>
    <dbReference type="NCBI Taxonomy" id="1240361"/>
    <lineage>
        <taxon>Eukaryota</taxon>
        <taxon>Viridiplantae</taxon>
        <taxon>Streptophyta</taxon>
        <taxon>Embryophyta</taxon>
        <taxon>Tracheophyta</taxon>
        <taxon>Spermatophyta</taxon>
        <taxon>Magnoliopsida</taxon>
        <taxon>eudicotyledons</taxon>
        <taxon>Gunneridae</taxon>
        <taxon>Pentapetalae</taxon>
        <taxon>rosids</taxon>
        <taxon>malvids</taxon>
        <taxon>Brassicales</taxon>
        <taxon>Brassicaceae</taxon>
        <taxon>Camelineae</taxon>
        <taxon>Arabidopsis</taxon>
    </lineage>
</organism>
<name>A0A8T1ZI73_9BRAS</name>
<evidence type="ECO:0000313" key="6">
    <source>
        <dbReference type="Proteomes" id="UP000694240"/>
    </source>
</evidence>
<dbReference type="PANTHER" id="PTHR48449">
    <property type="entry name" value="DUF1985 DOMAIN-CONTAINING PROTEIN"/>
    <property type="match status" value="1"/>
</dbReference>
<dbReference type="Pfam" id="PF02902">
    <property type="entry name" value="Peptidase_C48"/>
    <property type="match status" value="1"/>
</dbReference>
<evidence type="ECO:0000256" key="2">
    <source>
        <dbReference type="ARBA" id="ARBA00022801"/>
    </source>
</evidence>
<dbReference type="GO" id="GO:0006508">
    <property type="term" value="P:proteolysis"/>
    <property type="evidence" value="ECO:0007669"/>
    <property type="project" value="UniProtKB-KW"/>
</dbReference>
<dbReference type="InterPro" id="IPR003653">
    <property type="entry name" value="Peptidase_C48_C"/>
</dbReference>
<feature type="compositionally biased region" description="Basic residues" evidence="3">
    <location>
        <begin position="434"/>
        <end position="443"/>
    </location>
</feature>
<proteinExistence type="predicted"/>
<gene>
    <name evidence="5" type="ORF">ISN45_Aa05g005980</name>
</gene>
<evidence type="ECO:0000259" key="4">
    <source>
        <dbReference type="PROSITE" id="PS50600"/>
    </source>
</evidence>
<evidence type="ECO:0000256" key="3">
    <source>
        <dbReference type="SAM" id="MobiDB-lite"/>
    </source>
</evidence>
<dbReference type="AlphaFoldDB" id="A0A8T1ZI73"/>
<comment type="caution">
    <text evidence="5">The sequence shown here is derived from an EMBL/GenBank/DDBJ whole genome shotgun (WGS) entry which is preliminary data.</text>
</comment>